<dbReference type="AlphaFoldDB" id="A0A0W0UI79"/>
<dbReference type="CDD" id="cd01948">
    <property type="entry name" value="EAL"/>
    <property type="match status" value="1"/>
</dbReference>
<dbReference type="PANTHER" id="PTHR44757">
    <property type="entry name" value="DIGUANYLATE CYCLASE DGCP"/>
    <property type="match status" value="1"/>
</dbReference>
<dbReference type="SUPFAM" id="SSF52172">
    <property type="entry name" value="CheY-like"/>
    <property type="match status" value="1"/>
</dbReference>
<dbReference type="SUPFAM" id="SSF55785">
    <property type="entry name" value="PYP-like sensor domain (PAS domain)"/>
    <property type="match status" value="1"/>
</dbReference>
<evidence type="ECO:0000256" key="1">
    <source>
        <dbReference type="ARBA" id="ARBA00001946"/>
    </source>
</evidence>
<dbReference type="SUPFAM" id="SSF141868">
    <property type="entry name" value="EAL domain-like"/>
    <property type="match status" value="1"/>
</dbReference>
<dbReference type="CDD" id="cd01949">
    <property type="entry name" value="GGDEF"/>
    <property type="match status" value="1"/>
</dbReference>
<dbReference type="PANTHER" id="PTHR44757:SF2">
    <property type="entry name" value="BIOFILM ARCHITECTURE MAINTENANCE PROTEIN MBAA"/>
    <property type="match status" value="1"/>
</dbReference>
<sequence>MVTTRSVKILIIDDNPDIHSDFIKILTTKSAHENDQLAKFEHQVFGKQHSNSNLPSFRLITATQGQEGVAKIAEGIEENDPYALAFVDIRMPPGWDGIETAKKIWELDPNIQIVLCTAYSDYTWEETIQHLGQRENLLILKKPFDSIAVRQLSCALTKKWELLQETRDYTQLLEKQVKERTRSLQESLSVTRGTLESSADGILVVNNKNQVIDYNKNLMKMFQITQKDILEEASSILNFIAEKIDKPNTFLKFVFKLGISKNNSKTTTLKCKDRRILEIYTQPYKLHETITGRIWCFRDITKRALLEEQLQHQATHDSLTQLPNRVLLTDRLSQLISNAKRNNTVFCVLFFDLDRFKLINDSFSHIAGDKLLQDVVQRIRQVMREEDTLARLGGDEFVALLKSHDETNGAKVAKKFLDVFHNPFEVNSHQIRITPSIGIAIFPRDGQSIDELLRNADIAMYRAKEEGGNQFQFYTYSLGKKSVARMELEAELYQALERDEFFLCYQPQLDFKTKKLVSAEALIRWRHPKKGILLPVNFIPLAEETGLILPVGEWVLREACKQNKQWQQLGLPNIRVAVNVATKQLKHPEFGIVVREILAETKLSPEFLEIEVTENVILTSKEAASIFSDLKKLGIHLALDDFGSGYMLLNHLKVFPIDRIKIDKSYISNIHYNKVDEVIIQAIITLAHSLDLEIVAEGVESCEQLQFLETHHCTEAQGYYFCKPLASNEFEAFLRKSESV</sequence>
<evidence type="ECO:0000256" key="2">
    <source>
        <dbReference type="PROSITE-ProRule" id="PRU00169"/>
    </source>
</evidence>
<evidence type="ECO:0000259" key="3">
    <source>
        <dbReference type="PROSITE" id="PS50110"/>
    </source>
</evidence>
<protein>
    <submittedName>
        <fullName evidence="6">Regulatory protein (GGDEF and EAL domains)</fullName>
    </submittedName>
</protein>
<dbReference type="STRING" id="455.Ljam_1741"/>
<gene>
    <name evidence="6" type="ORF">Ljam_1741</name>
</gene>
<dbReference type="GO" id="GO:0003824">
    <property type="term" value="F:catalytic activity"/>
    <property type="evidence" value="ECO:0007669"/>
    <property type="project" value="UniProtKB-ARBA"/>
</dbReference>
<dbReference type="OrthoDB" id="9804951at2"/>
<dbReference type="Gene3D" id="3.30.70.270">
    <property type="match status" value="1"/>
</dbReference>
<feature type="domain" description="Response regulatory" evidence="3">
    <location>
        <begin position="8"/>
        <end position="157"/>
    </location>
</feature>
<evidence type="ECO:0000259" key="4">
    <source>
        <dbReference type="PROSITE" id="PS50883"/>
    </source>
</evidence>
<proteinExistence type="predicted"/>
<dbReference type="InterPro" id="IPR035965">
    <property type="entry name" value="PAS-like_dom_sf"/>
</dbReference>
<dbReference type="Proteomes" id="UP000054715">
    <property type="component" value="Unassembled WGS sequence"/>
</dbReference>
<dbReference type="NCBIfam" id="TIGR00229">
    <property type="entry name" value="sensory_box"/>
    <property type="match status" value="1"/>
</dbReference>
<dbReference type="InterPro" id="IPR001633">
    <property type="entry name" value="EAL_dom"/>
</dbReference>
<dbReference type="NCBIfam" id="TIGR00254">
    <property type="entry name" value="GGDEF"/>
    <property type="match status" value="1"/>
</dbReference>
<dbReference type="PATRIC" id="fig|455.5.peg.1835"/>
<comment type="cofactor">
    <cofactor evidence="1">
        <name>Mg(2+)</name>
        <dbReference type="ChEBI" id="CHEBI:18420"/>
    </cofactor>
</comment>
<dbReference type="InterPro" id="IPR001789">
    <property type="entry name" value="Sig_transdc_resp-reg_receiver"/>
</dbReference>
<dbReference type="PROSITE" id="PS50883">
    <property type="entry name" value="EAL"/>
    <property type="match status" value="1"/>
</dbReference>
<dbReference type="Pfam" id="PF00563">
    <property type="entry name" value="EAL"/>
    <property type="match status" value="1"/>
</dbReference>
<dbReference type="Gene3D" id="3.20.20.450">
    <property type="entry name" value="EAL domain"/>
    <property type="match status" value="1"/>
</dbReference>
<keyword evidence="2" id="KW-0597">Phosphoprotein</keyword>
<dbReference type="InterPro" id="IPR043128">
    <property type="entry name" value="Rev_trsase/Diguanyl_cyclase"/>
</dbReference>
<dbReference type="SMART" id="SM00052">
    <property type="entry name" value="EAL"/>
    <property type="match status" value="1"/>
</dbReference>
<dbReference type="Gene3D" id="3.30.450.20">
    <property type="entry name" value="PAS domain"/>
    <property type="match status" value="1"/>
</dbReference>
<dbReference type="PROSITE" id="PS50887">
    <property type="entry name" value="GGDEF"/>
    <property type="match status" value="1"/>
</dbReference>
<dbReference type="InterPro" id="IPR052155">
    <property type="entry name" value="Biofilm_reg_signaling"/>
</dbReference>
<dbReference type="FunFam" id="3.30.70.270:FF:000001">
    <property type="entry name" value="Diguanylate cyclase domain protein"/>
    <property type="match status" value="1"/>
</dbReference>
<dbReference type="Gene3D" id="3.40.50.2300">
    <property type="match status" value="1"/>
</dbReference>
<dbReference type="Pfam" id="PF00990">
    <property type="entry name" value="GGDEF"/>
    <property type="match status" value="1"/>
</dbReference>
<dbReference type="EMBL" id="LNYG01000013">
    <property type="protein sequence ID" value="KTD07546.1"/>
    <property type="molecule type" value="Genomic_DNA"/>
</dbReference>
<dbReference type="SMART" id="SM00267">
    <property type="entry name" value="GGDEF"/>
    <property type="match status" value="1"/>
</dbReference>
<dbReference type="SUPFAM" id="SSF55073">
    <property type="entry name" value="Nucleotide cyclase"/>
    <property type="match status" value="1"/>
</dbReference>
<dbReference type="InterPro" id="IPR029787">
    <property type="entry name" value="Nucleotide_cyclase"/>
</dbReference>
<dbReference type="InterPro" id="IPR000160">
    <property type="entry name" value="GGDEF_dom"/>
</dbReference>
<comment type="caution">
    <text evidence="6">The sequence shown here is derived from an EMBL/GenBank/DDBJ whole genome shotgun (WGS) entry which is preliminary data.</text>
</comment>
<dbReference type="InterPro" id="IPR035919">
    <property type="entry name" value="EAL_sf"/>
</dbReference>
<evidence type="ECO:0000313" key="7">
    <source>
        <dbReference type="Proteomes" id="UP000054715"/>
    </source>
</evidence>
<feature type="domain" description="GGDEF" evidence="5">
    <location>
        <begin position="344"/>
        <end position="476"/>
    </location>
</feature>
<dbReference type="PROSITE" id="PS50110">
    <property type="entry name" value="RESPONSE_REGULATORY"/>
    <property type="match status" value="1"/>
</dbReference>
<evidence type="ECO:0000259" key="5">
    <source>
        <dbReference type="PROSITE" id="PS50887"/>
    </source>
</evidence>
<accession>A0A0W0UI79</accession>
<dbReference type="InterPro" id="IPR011006">
    <property type="entry name" value="CheY-like_superfamily"/>
</dbReference>
<organism evidence="6 7">
    <name type="scientific">Legionella jamestowniensis</name>
    <dbReference type="NCBI Taxonomy" id="455"/>
    <lineage>
        <taxon>Bacteria</taxon>
        <taxon>Pseudomonadati</taxon>
        <taxon>Pseudomonadota</taxon>
        <taxon>Gammaproteobacteria</taxon>
        <taxon>Legionellales</taxon>
        <taxon>Legionellaceae</taxon>
        <taxon>Legionella</taxon>
    </lineage>
</organism>
<feature type="modified residue" description="4-aspartylphosphate" evidence="2">
    <location>
        <position position="88"/>
    </location>
</feature>
<name>A0A0W0UI79_9GAMM</name>
<feature type="domain" description="EAL" evidence="4">
    <location>
        <begin position="485"/>
        <end position="738"/>
    </location>
</feature>
<reference evidence="6 7" key="1">
    <citation type="submission" date="2015-11" db="EMBL/GenBank/DDBJ databases">
        <title>Genomic analysis of 38 Legionella species identifies large and diverse effector repertoires.</title>
        <authorList>
            <person name="Burstein D."/>
            <person name="Amaro F."/>
            <person name="Zusman T."/>
            <person name="Lifshitz Z."/>
            <person name="Cohen O."/>
            <person name="Gilbert J.A."/>
            <person name="Pupko T."/>
            <person name="Shuman H.A."/>
            <person name="Segal G."/>
        </authorList>
    </citation>
    <scope>NUCLEOTIDE SEQUENCE [LARGE SCALE GENOMIC DNA]</scope>
    <source>
        <strain evidence="6 7">JA-26-G1-E2</strain>
    </source>
</reference>
<evidence type="ECO:0000313" key="6">
    <source>
        <dbReference type="EMBL" id="KTD07546.1"/>
    </source>
</evidence>
<dbReference type="GO" id="GO:0000160">
    <property type="term" value="P:phosphorelay signal transduction system"/>
    <property type="evidence" value="ECO:0007669"/>
    <property type="project" value="InterPro"/>
</dbReference>
<dbReference type="InterPro" id="IPR000014">
    <property type="entry name" value="PAS"/>
</dbReference>
<dbReference type="RefSeq" id="WP_058449655.1">
    <property type="nucleotide sequence ID" value="NZ_CAAAJF010000008.1"/>
</dbReference>